<name>A0A422NIP5_TRYRA</name>
<evidence type="ECO:0000256" key="3">
    <source>
        <dbReference type="ARBA" id="ARBA00023004"/>
    </source>
</evidence>
<keyword evidence="3" id="KW-0408">Iron</keyword>
<dbReference type="GO" id="GO:0005737">
    <property type="term" value="C:cytoplasm"/>
    <property type="evidence" value="ECO:0007669"/>
    <property type="project" value="TreeGrafter"/>
</dbReference>
<dbReference type="InterPro" id="IPR001199">
    <property type="entry name" value="Cyt_B5-like_heme/steroid-bd"/>
</dbReference>
<dbReference type="PROSITE" id="PS50255">
    <property type="entry name" value="CYTOCHROME_B5_2"/>
    <property type="match status" value="1"/>
</dbReference>
<protein>
    <submittedName>
        <fullName evidence="5">Putative cytochrome b</fullName>
    </submittedName>
</protein>
<dbReference type="Proteomes" id="UP000283634">
    <property type="component" value="Unassembled WGS sequence"/>
</dbReference>
<evidence type="ECO:0000256" key="2">
    <source>
        <dbReference type="ARBA" id="ARBA00022723"/>
    </source>
</evidence>
<dbReference type="GO" id="GO:0004128">
    <property type="term" value="F:cytochrome-b5 reductase activity, acting on NAD(P)H"/>
    <property type="evidence" value="ECO:0007669"/>
    <property type="project" value="TreeGrafter"/>
</dbReference>
<dbReference type="OMA" id="PWVSCEG"/>
<proteinExistence type="predicted"/>
<dbReference type="Pfam" id="PF00173">
    <property type="entry name" value="Cyt-b5"/>
    <property type="match status" value="1"/>
</dbReference>
<dbReference type="PANTHER" id="PTHR46237:SF1">
    <property type="entry name" value="CYTOCHROME B5 REDUCTASE 4"/>
    <property type="match status" value="1"/>
</dbReference>
<keyword evidence="2" id="KW-0479">Metal-binding</keyword>
<dbReference type="GO" id="GO:0020037">
    <property type="term" value="F:heme binding"/>
    <property type="evidence" value="ECO:0007669"/>
    <property type="project" value="TreeGrafter"/>
</dbReference>
<dbReference type="GeneID" id="40328500"/>
<dbReference type="RefSeq" id="XP_029238645.1">
    <property type="nucleotide sequence ID" value="XM_029381490.1"/>
</dbReference>
<dbReference type="Gene3D" id="3.10.120.10">
    <property type="entry name" value="Cytochrome b5-like heme/steroid binding domain"/>
    <property type="match status" value="1"/>
</dbReference>
<gene>
    <name evidence="5" type="ORF">TraAM80_04567</name>
</gene>
<dbReference type="FunFam" id="3.10.120.10:FF:000025">
    <property type="entry name" value="Cytochrome b5-like Heme/Steroid binding domain containing protein, putative"/>
    <property type="match status" value="1"/>
</dbReference>
<comment type="caution">
    <text evidence="5">The sequence shown here is derived from an EMBL/GenBank/DDBJ whole genome shotgun (WGS) entry which is preliminary data.</text>
</comment>
<dbReference type="InterPro" id="IPR036400">
    <property type="entry name" value="Cyt_B5-like_heme/steroid_sf"/>
</dbReference>
<evidence type="ECO:0000259" key="4">
    <source>
        <dbReference type="PROSITE" id="PS50255"/>
    </source>
</evidence>
<accession>A0A422NIP5</accession>
<dbReference type="EMBL" id="MKGL01000136">
    <property type="protein sequence ID" value="RNF05368.1"/>
    <property type="molecule type" value="Genomic_DNA"/>
</dbReference>
<dbReference type="GO" id="GO:0046872">
    <property type="term" value="F:metal ion binding"/>
    <property type="evidence" value="ECO:0007669"/>
    <property type="project" value="UniProtKB-KW"/>
</dbReference>
<evidence type="ECO:0000313" key="6">
    <source>
        <dbReference type="Proteomes" id="UP000283634"/>
    </source>
</evidence>
<dbReference type="OrthoDB" id="260519at2759"/>
<organism evidence="5 6">
    <name type="scientific">Trypanosoma rangeli</name>
    <dbReference type="NCBI Taxonomy" id="5698"/>
    <lineage>
        <taxon>Eukaryota</taxon>
        <taxon>Discoba</taxon>
        <taxon>Euglenozoa</taxon>
        <taxon>Kinetoplastea</taxon>
        <taxon>Metakinetoplastina</taxon>
        <taxon>Trypanosomatida</taxon>
        <taxon>Trypanosomatidae</taxon>
        <taxon>Trypanosoma</taxon>
        <taxon>Herpetosoma</taxon>
    </lineage>
</organism>
<feature type="domain" description="Cytochrome b5 heme-binding" evidence="4">
    <location>
        <begin position="118"/>
        <end position="194"/>
    </location>
</feature>
<evidence type="ECO:0000256" key="1">
    <source>
        <dbReference type="ARBA" id="ARBA00022617"/>
    </source>
</evidence>
<dbReference type="InterPro" id="IPR051872">
    <property type="entry name" value="Cytochrome_b5/Flavoprotein_Rdt"/>
</dbReference>
<sequence length="199" mass="22051">MQQDIQDVLIHKSGNSFASAGSCGASGSFAVPCLSFSSAPSPPLPPLPCKSGADVEPFVGDDTFYIPVTPEILRSIPRGKVPRQMGCSMRDWGVCVEKQRNEENEKRGGSARRHSTELPRLTMKEVMRHTSPDDLWLVVRGFVCDCTKFQRFHPGGERLLRQCAGRDCTALYDYYHPWVSCEGLMEPFIVGVIDSQSPN</sequence>
<keyword evidence="6" id="KW-1185">Reference proteome</keyword>
<dbReference type="SUPFAM" id="SSF55856">
    <property type="entry name" value="Cytochrome b5-like heme/steroid binding domain"/>
    <property type="match status" value="1"/>
</dbReference>
<dbReference type="AlphaFoldDB" id="A0A422NIP5"/>
<keyword evidence="1" id="KW-0349">Heme</keyword>
<reference evidence="5 6" key="1">
    <citation type="journal article" date="2018" name="BMC Genomics">
        <title>Genomic comparison of Trypanosoma conorhini and Trypanosoma rangeli to Trypanosoma cruzi strains of high and low virulence.</title>
        <authorList>
            <person name="Bradwell K.R."/>
            <person name="Koparde V.N."/>
            <person name="Matveyev A.V."/>
            <person name="Serrano M.G."/>
            <person name="Alves J.M."/>
            <person name="Parikh H."/>
            <person name="Huang B."/>
            <person name="Lee V."/>
            <person name="Espinosa-Alvarez O."/>
            <person name="Ortiz P.A."/>
            <person name="Costa-Martins A.G."/>
            <person name="Teixeira M.M."/>
            <person name="Buck G.A."/>
        </authorList>
    </citation>
    <scope>NUCLEOTIDE SEQUENCE [LARGE SCALE GENOMIC DNA]</scope>
    <source>
        <strain evidence="5 6">AM80</strain>
    </source>
</reference>
<dbReference type="PANTHER" id="PTHR46237">
    <property type="entry name" value="CYTOCHROME B5 REDUCTASE 4 FAMILY MEMBER"/>
    <property type="match status" value="1"/>
</dbReference>
<evidence type="ECO:0000313" key="5">
    <source>
        <dbReference type="EMBL" id="RNF05368.1"/>
    </source>
</evidence>
<dbReference type="SMART" id="SM01117">
    <property type="entry name" value="Cyt-b5"/>
    <property type="match status" value="1"/>
</dbReference>